<dbReference type="AlphaFoldDB" id="L1JZ16"/>
<dbReference type="GeneID" id="17310291"/>
<evidence type="ECO:0000256" key="1">
    <source>
        <dbReference type="SAM" id="MobiDB-lite"/>
    </source>
</evidence>
<name>L1JZ16_GUITC</name>
<reference evidence="3" key="3">
    <citation type="submission" date="2016-03" db="UniProtKB">
        <authorList>
            <consortium name="EnsemblProtists"/>
        </authorList>
    </citation>
    <scope>IDENTIFICATION</scope>
</reference>
<accession>L1JZ16</accession>
<evidence type="ECO:0000313" key="2">
    <source>
        <dbReference type="EMBL" id="EKX53791.1"/>
    </source>
</evidence>
<feature type="compositionally biased region" description="Basic and acidic residues" evidence="1">
    <location>
        <begin position="154"/>
        <end position="189"/>
    </location>
</feature>
<feature type="region of interest" description="Disordered" evidence="1">
    <location>
        <begin position="131"/>
        <end position="189"/>
    </location>
</feature>
<protein>
    <submittedName>
        <fullName evidence="2 3">Uncharacterized protein</fullName>
    </submittedName>
</protein>
<dbReference type="HOGENOM" id="CLU_1436965_0_0_1"/>
<sequence length="189" mass="21447">MCKHTSGERSHREMLRMFAEMTLNRVVDANTFVRVARKYKLSSFGIGSLSKKVEKSIHEVFDLLVAEWKKVEDMILEYLVLLEGSAVGTRLEEDVAQLKRLLNERTDAEKAWMSYRKVITEFTSVVKNRLPSGKSEQEEVKPSKQAAASTTKGKGREKGAVKSQGEKAASDRSLEKRKTMTEKAGDQRY</sequence>
<reference evidence="4" key="2">
    <citation type="submission" date="2012-11" db="EMBL/GenBank/DDBJ databases">
        <authorList>
            <person name="Kuo A."/>
            <person name="Curtis B.A."/>
            <person name="Tanifuji G."/>
            <person name="Burki F."/>
            <person name="Gruber A."/>
            <person name="Irimia M."/>
            <person name="Maruyama S."/>
            <person name="Arias M.C."/>
            <person name="Ball S.G."/>
            <person name="Gile G.H."/>
            <person name="Hirakawa Y."/>
            <person name="Hopkins J.F."/>
            <person name="Rensing S.A."/>
            <person name="Schmutz J."/>
            <person name="Symeonidi A."/>
            <person name="Elias M."/>
            <person name="Eveleigh R.J."/>
            <person name="Herman E.K."/>
            <person name="Klute M.J."/>
            <person name="Nakayama T."/>
            <person name="Obornik M."/>
            <person name="Reyes-Prieto A."/>
            <person name="Armbrust E.V."/>
            <person name="Aves S.J."/>
            <person name="Beiko R.G."/>
            <person name="Coutinho P."/>
            <person name="Dacks J.B."/>
            <person name="Durnford D.G."/>
            <person name="Fast N.M."/>
            <person name="Green B.R."/>
            <person name="Grisdale C."/>
            <person name="Hempe F."/>
            <person name="Henrissat B."/>
            <person name="Hoppner M.P."/>
            <person name="Ishida K.-I."/>
            <person name="Kim E."/>
            <person name="Koreny L."/>
            <person name="Kroth P.G."/>
            <person name="Liu Y."/>
            <person name="Malik S.-B."/>
            <person name="Maier U.G."/>
            <person name="McRose D."/>
            <person name="Mock T."/>
            <person name="Neilson J.A."/>
            <person name="Onodera N.T."/>
            <person name="Poole A.M."/>
            <person name="Pritham E.J."/>
            <person name="Richards T.A."/>
            <person name="Rocap G."/>
            <person name="Roy S.W."/>
            <person name="Sarai C."/>
            <person name="Schaack S."/>
            <person name="Shirato S."/>
            <person name="Slamovits C.H."/>
            <person name="Spencer D.F."/>
            <person name="Suzuki S."/>
            <person name="Worden A.Z."/>
            <person name="Zauner S."/>
            <person name="Barry K."/>
            <person name="Bell C."/>
            <person name="Bharti A.K."/>
            <person name="Crow J.A."/>
            <person name="Grimwood J."/>
            <person name="Kramer R."/>
            <person name="Lindquist E."/>
            <person name="Lucas S."/>
            <person name="Salamov A."/>
            <person name="McFadden G.I."/>
            <person name="Lane C.E."/>
            <person name="Keeling P.J."/>
            <person name="Gray M.W."/>
            <person name="Grigoriev I.V."/>
            <person name="Archibald J.M."/>
        </authorList>
    </citation>
    <scope>NUCLEOTIDE SEQUENCE</scope>
    <source>
        <strain evidence="4">CCMP2712</strain>
    </source>
</reference>
<dbReference type="Proteomes" id="UP000011087">
    <property type="component" value="Unassembled WGS sequence"/>
</dbReference>
<gene>
    <name evidence="2" type="ORF">GUITHDRAFT_150297</name>
</gene>
<organism evidence="2">
    <name type="scientific">Guillardia theta (strain CCMP2712)</name>
    <name type="common">Cryptophyte</name>
    <dbReference type="NCBI Taxonomy" id="905079"/>
    <lineage>
        <taxon>Eukaryota</taxon>
        <taxon>Cryptophyceae</taxon>
        <taxon>Pyrenomonadales</taxon>
        <taxon>Geminigeraceae</taxon>
        <taxon>Guillardia</taxon>
    </lineage>
</organism>
<dbReference type="OrthoDB" id="10604011at2759"/>
<dbReference type="EnsemblProtists" id="EKX53791">
    <property type="protein sequence ID" value="EKX53791"/>
    <property type="gene ID" value="GUITHDRAFT_150297"/>
</dbReference>
<evidence type="ECO:0000313" key="4">
    <source>
        <dbReference type="Proteomes" id="UP000011087"/>
    </source>
</evidence>
<keyword evidence="4" id="KW-1185">Reference proteome</keyword>
<reference evidence="2 4" key="1">
    <citation type="journal article" date="2012" name="Nature">
        <title>Algal genomes reveal evolutionary mosaicism and the fate of nucleomorphs.</title>
        <authorList>
            <consortium name="DOE Joint Genome Institute"/>
            <person name="Curtis B.A."/>
            <person name="Tanifuji G."/>
            <person name="Burki F."/>
            <person name="Gruber A."/>
            <person name="Irimia M."/>
            <person name="Maruyama S."/>
            <person name="Arias M.C."/>
            <person name="Ball S.G."/>
            <person name="Gile G.H."/>
            <person name="Hirakawa Y."/>
            <person name="Hopkins J.F."/>
            <person name="Kuo A."/>
            <person name="Rensing S.A."/>
            <person name="Schmutz J."/>
            <person name="Symeonidi A."/>
            <person name="Elias M."/>
            <person name="Eveleigh R.J."/>
            <person name="Herman E.K."/>
            <person name="Klute M.J."/>
            <person name="Nakayama T."/>
            <person name="Obornik M."/>
            <person name="Reyes-Prieto A."/>
            <person name="Armbrust E.V."/>
            <person name="Aves S.J."/>
            <person name="Beiko R.G."/>
            <person name="Coutinho P."/>
            <person name="Dacks J.B."/>
            <person name="Durnford D.G."/>
            <person name="Fast N.M."/>
            <person name="Green B.R."/>
            <person name="Grisdale C.J."/>
            <person name="Hempel F."/>
            <person name="Henrissat B."/>
            <person name="Hoppner M.P."/>
            <person name="Ishida K."/>
            <person name="Kim E."/>
            <person name="Koreny L."/>
            <person name="Kroth P.G."/>
            <person name="Liu Y."/>
            <person name="Malik S.B."/>
            <person name="Maier U.G."/>
            <person name="McRose D."/>
            <person name="Mock T."/>
            <person name="Neilson J.A."/>
            <person name="Onodera N.T."/>
            <person name="Poole A.M."/>
            <person name="Pritham E.J."/>
            <person name="Richards T.A."/>
            <person name="Rocap G."/>
            <person name="Roy S.W."/>
            <person name="Sarai C."/>
            <person name="Schaack S."/>
            <person name="Shirato S."/>
            <person name="Slamovits C.H."/>
            <person name="Spencer D.F."/>
            <person name="Suzuki S."/>
            <person name="Worden A.Z."/>
            <person name="Zauner S."/>
            <person name="Barry K."/>
            <person name="Bell C."/>
            <person name="Bharti A.K."/>
            <person name="Crow J.A."/>
            <person name="Grimwood J."/>
            <person name="Kramer R."/>
            <person name="Lindquist E."/>
            <person name="Lucas S."/>
            <person name="Salamov A."/>
            <person name="McFadden G.I."/>
            <person name="Lane C.E."/>
            <person name="Keeling P.J."/>
            <person name="Gray M.W."/>
            <person name="Grigoriev I.V."/>
            <person name="Archibald J.M."/>
        </authorList>
    </citation>
    <scope>NUCLEOTIDE SEQUENCE</scope>
    <source>
        <strain evidence="2 4">CCMP2712</strain>
    </source>
</reference>
<dbReference type="EMBL" id="JH992969">
    <property type="protein sequence ID" value="EKX53791.1"/>
    <property type="molecule type" value="Genomic_DNA"/>
</dbReference>
<proteinExistence type="predicted"/>
<dbReference type="PaxDb" id="55529-EKX53791"/>
<dbReference type="KEGG" id="gtt:GUITHDRAFT_150297"/>
<evidence type="ECO:0000313" key="3">
    <source>
        <dbReference type="EnsemblProtists" id="EKX53791"/>
    </source>
</evidence>
<dbReference type="RefSeq" id="XP_005840771.1">
    <property type="nucleotide sequence ID" value="XM_005840714.1"/>
</dbReference>